<protein>
    <submittedName>
        <fullName evidence="9">DUF2029 domain-containing protein</fullName>
    </submittedName>
</protein>
<dbReference type="GO" id="GO:0016758">
    <property type="term" value="F:hexosyltransferase activity"/>
    <property type="evidence" value="ECO:0007669"/>
    <property type="project" value="InterPro"/>
</dbReference>
<feature type="transmembrane region" description="Helical" evidence="8">
    <location>
        <begin position="412"/>
        <end position="431"/>
    </location>
</feature>
<feature type="transmembrane region" description="Helical" evidence="8">
    <location>
        <begin position="181"/>
        <end position="201"/>
    </location>
</feature>
<feature type="transmembrane region" description="Helical" evidence="8">
    <location>
        <begin position="377"/>
        <end position="400"/>
    </location>
</feature>
<keyword evidence="3" id="KW-0808">Transferase</keyword>
<organism evidence="9">
    <name type="scientific">Candidatus Caldatribacterium californiense</name>
    <dbReference type="NCBI Taxonomy" id="1454726"/>
    <lineage>
        <taxon>Bacteria</taxon>
        <taxon>Pseudomonadati</taxon>
        <taxon>Atribacterota</taxon>
        <taxon>Atribacteria</taxon>
        <taxon>Atribacterales</taxon>
        <taxon>Candidatus Caldatribacteriaceae</taxon>
        <taxon>Candidatus Caldatribacterium</taxon>
    </lineage>
</organism>
<feature type="transmembrane region" description="Helical" evidence="8">
    <location>
        <begin position="208"/>
        <end position="234"/>
    </location>
</feature>
<keyword evidence="5 8" id="KW-1133">Transmembrane helix</keyword>
<gene>
    <name evidence="9" type="ORF">ENV30_08765</name>
</gene>
<comment type="subcellular location">
    <subcellularLocation>
        <location evidence="1">Cell membrane</location>
        <topology evidence="1">Multi-pass membrane protein</topology>
    </subcellularLocation>
</comment>
<feature type="transmembrane region" description="Helical" evidence="8">
    <location>
        <begin position="51"/>
        <end position="72"/>
    </location>
</feature>
<keyword evidence="2" id="KW-1003">Cell membrane</keyword>
<sequence length="440" mass="49839">MVFTARPRNSDFLTSRAWYNGGRNLLGVERLPQEVSGGFLSFQDLRLSRSLWVVLCVALALRLLFAFTVFGFPPDIACFEGWAKQAAEIGLSRFYFGEMFADYPPGYIYVLLLLGHLKRLLRLQDFSPPSLVLLKLPAILADLALAVLLFALARKRLGEPRAEFLFAAFALNPAVGLDSALWGQVDAVFVLPFLLGVLFLLERRIELSAIFFALALLIKPQTLMFSPLWLWAFLERRNLAVVFRSVLLGLGVFVLLSLPFSLSRVLGIYRGAVGSYQYATLNAFNLFALLGGNWVPDTRKVLFLSFREWGYVAVGVIVVLSAFLFFREKTEERFPVVALFLAFATFLFVHRMHERYLFPALVFAPLWYVFRPCREVLALFFGLSATFFVNVGLILLYGFFGTYHFPRTDWRLLLVSGANLALFAFFLFLVFRKTPGKGAL</sequence>
<keyword evidence="4 8" id="KW-0812">Transmembrane</keyword>
<accession>A0A7V4DEE9</accession>
<feature type="transmembrane region" description="Helical" evidence="8">
    <location>
        <begin position="333"/>
        <end position="349"/>
    </location>
</feature>
<dbReference type="Pfam" id="PF09594">
    <property type="entry name" value="GT87"/>
    <property type="match status" value="1"/>
</dbReference>
<reference evidence="9" key="1">
    <citation type="journal article" date="2020" name="mSystems">
        <title>Genome- and Community-Level Interaction Insights into Carbon Utilization and Element Cycling Functions of Hydrothermarchaeota in Hydrothermal Sediment.</title>
        <authorList>
            <person name="Zhou Z."/>
            <person name="Liu Y."/>
            <person name="Xu W."/>
            <person name="Pan J."/>
            <person name="Luo Z.H."/>
            <person name="Li M."/>
        </authorList>
    </citation>
    <scope>NUCLEOTIDE SEQUENCE [LARGE SCALE GENOMIC DNA]</scope>
    <source>
        <strain evidence="9">SpSt-747</strain>
    </source>
</reference>
<dbReference type="AlphaFoldDB" id="A0A7V4DEE9"/>
<name>A0A7V4DEE9_9BACT</name>
<comment type="similarity">
    <text evidence="7">Belongs to the glycosyltransferase 87 family.</text>
</comment>
<dbReference type="EMBL" id="DTFV01000126">
    <property type="protein sequence ID" value="HGI31378.1"/>
    <property type="molecule type" value="Genomic_DNA"/>
</dbReference>
<evidence type="ECO:0000256" key="6">
    <source>
        <dbReference type="ARBA" id="ARBA00023136"/>
    </source>
</evidence>
<keyword evidence="6 8" id="KW-0472">Membrane</keyword>
<dbReference type="GO" id="GO:0005886">
    <property type="term" value="C:plasma membrane"/>
    <property type="evidence" value="ECO:0007669"/>
    <property type="project" value="UniProtKB-SubCell"/>
</dbReference>
<feature type="transmembrane region" description="Helical" evidence="8">
    <location>
        <begin position="103"/>
        <end position="121"/>
    </location>
</feature>
<comment type="caution">
    <text evidence="9">The sequence shown here is derived from an EMBL/GenBank/DDBJ whole genome shotgun (WGS) entry which is preliminary data.</text>
</comment>
<dbReference type="InterPro" id="IPR018584">
    <property type="entry name" value="GT87"/>
</dbReference>
<evidence type="ECO:0000256" key="2">
    <source>
        <dbReference type="ARBA" id="ARBA00022475"/>
    </source>
</evidence>
<feature type="transmembrane region" description="Helical" evidence="8">
    <location>
        <begin position="246"/>
        <end position="266"/>
    </location>
</feature>
<evidence type="ECO:0000256" key="3">
    <source>
        <dbReference type="ARBA" id="ARBA00022679"/>
    </source>
</evidence>
<feature type="transmembrane region" description="Helical" evidence="8">
    <location>
        <begin position="133"/>
        <end position="153"/>
    </location>
</feature>
<evidence type="ECO:0000256" key="4">
    <source>
        <dbReference type="ARBA" id="ARBA00022692"/>
    </source>
</evidence>
<feature type="transmembrane region" description="Helical" evidence="8">
    <location>
        <begin position="308"/>
        <end position="326"/>
    </location>
</feature>
<evidence type="ECO:0000256" key="5">
    <source>
        <dbReference type="ARBA" id="ARBA00022989"/>
    </source>
</evidence>
<evidence type="ECO:0000256" key="7">
    <source>
        <dbReference type="ARBA" id="ARBA00024033"/>
    </source>
</evidence>
<proteinExistence type="inferred from homology"/>
<evidence type="ECO:0000313" key="9">
    <source>
        <dbReference type="EMBL" id="HGI31378.1"/>
    </source>
</evidence>
<evidence type="ECO:0000256" key="8">
    <source>
        <dbReference type="SAM" id="Phobius"/>
    </source>
</evidence>
<evidence type="ECO:0000256" key="1">
    <source>
        <dbReference type="ARBA" id="ARBA00004651"/>
    </source>
</evidence>
<feature type="transmembrane region" description="Helical" evidence="8">
    <location>
        <begin position="278"/>
        <end position="296"/>
    </location>
</feature>